<dbReference type="Proteomes" id="UP000182101">
    <property type="component" value="Plasmid pAMCP48-600"/>
</dbReference>
<gene>
    <name evidence="2" type="ORF">BM524_18820</name>
</gene>
<dbReference type="AlphaFoldDB" id="A0AAC9JE03"/>
<reference evidence="2 3" key="1">
    <citation type="submission" date="2016-11" db="EMBL/GenBank/DDBJ databases">
        <title>Networking in microbes: conjugative elements and plasmids in the genus Alteromonas.</title>
        <authorList>
            <person name="Lopez-Perez M."/>
            <person name="Ramon-Marco N."/>
            <person name="Rodriguez-Valera F."/>
        </authorList>
    </citation>
    <scope>NUCLEOTIDE SEQUENCE [LARGE SCALE GENOMIC DNA]</scope>
    <source>
        <strain evidence="2 3">CP48</strain>
        <plasmid evidence="3">pamcp48-600</plasmid>
    </source>
</reference>
<keyword evidence="1" id="KW-0812">Transmembrane</keyword>
<keyword evidence="1" id="KW-0472">Membrane</keyword>
<geneLocation type="plasmid" evidence="3">
    <name>pamcp48-600</name>
</geneLocation>
<name>A0AAC9JE03_9ALTE</name>
<dbReference type="RefSeq" id="WP_071960585.1">
    <property type="nucleotide sequence ID" value="NZ_CP018025.1"/>
</dbReference>
<dbReference type="EMBL" id="CP018025">
    <property type="protein sequence ID" value="APD91975.1"/>
    <property type="molecule type" value="Genomic_DNA"/>
</dbReference>
<accession>A0AAC9JE03</accession>
<proteinExistence type="predicted"/>
<evidence type="ECO:0000313" key="2">
    <source>
        <dbReference type="EMBL" id="APD91975.1"/>
    </source>
</evidence>
<evidence type="ECO:0000256" key="1">
    <source>
        <dbReference type="SAM" id="Phobius"/>
    </source>
</evidence>
<keyword evidence="2" id="KW-0614">Plasmid</keyword>
<feature type="transmembrane region" description="Helical" evidence="1">
    <location>
        <begin position="31"/>
        <end position="49"/>
    </location>
</feature>
<sequence>MPHTSNSVLAPIQPFICYGVSRLKTFTKLKYLLPFIFALVLGMGIGSTIKDAQNQETIGYIMKALEAERAMSIGSLYEIMAWESFHLRQKGLSPEDYACRFTDAFNPAHSANPSTPQNIEAMRDYSKTLKDHIGDEPQCYTFEALAKQELSLNENAAN</sequence>
<evidence type="ECO:0000313" key="3">
    <source>
        <dbReference type="Proteomes" id="UP000182101"/>
    </source>
</evidence>
<keyword evidence="1" id="KW-1133">Transmembrane helix</keyword>
<organism evidence="2 3">
    <name type="scientific">Alteromonas mediterranea</name>
    <dbReference type="NCBI Taxonomy" id="314275"/>
    <lineage>
        <taxon>Bacteria</taxon>
        <taxon>Pseudomonadati</taxon>
        <taxon>Pseudomonadota</taxon>
        <taxon>Gammaproteobacteria</taxon>
        <taxon>Alteromonadales</taxon>
        <taxon>Alteromonadaceae</taxon>
        <taxon>Alteromonas/Salinimonas group</taxon>
        <taxon>Alteromonas</taxon>
    </lineage>
</organism>
<protein>
    <submittedName>
        <fullName evidence="2">Uncharacterized protein</fullName>
    </submittedName>
</protein>